<feature type="transmembrane region" description="Helical" evidence="10">
    <location>
        <begin position="92"/>
        <end position="114"/>
    </location>
</feature>
<dbReference type="PIRSF" id="PIRSF006603">
    <property type="entry name" value="DinF"/>
    <property type="match status" value="1"/>
</dbReference>
<evidence type="ECO:0000256" key="6">
    <source>
        <dbReference type="ARBA" id="ARBA00022692"/>
    </source>
</evidence>
<dbReference type="InterPro" id="IPR045070">
    <property type="entry name" value="MATE_MepA-like"/>
</dbReference>
<dbReference type="Proteomes" id="UP000434036">
    <property type="component" value="Unassembled WGS sequence"/>
</dbReference>
<dbReference type="InterPro" id="IPR048279">
    <property type="entry name" value="MdtK-like"/>
</dbReference>
<keyword evidence="12" id="KW-1185">Reference proteome</keyword>
<keyword evidence="4" id="KW-0813">Transport</keyword>
<dbReference type="InterPro" id="IPR051327">
    <property type="entry name" value="MATE_MepA_subfamily"/>
</dbReference>
<evidence type="ECO:0000313" key="11">
    <source>
        <dbReference type="EMBL" id="MXQ73357.1"/>
    </source>
</evidence>
<comment type="subcellular location">
    <subcellularLocation>
        <location evidence="1">Cell membrane</location>
        <topology evidence="1">Multi-pass membrane protein</topology>
    </subcellularLocation>
</comment>
<name>A0A6N8UCJ5_9FIRM</name>
<evidence type="ECO:0000256" key="4">
    <source>
        <dbReference type="ARBA" id="ARBA00022448"/>
    </source>
</evidence>
<keyword evidence="7 10" id="KW-1133">Transmembrane helix</keyword>
<dbReference type="GO" id="GO:0046677">
    <property type="term" value="P:response to antibiotic"/>
    <property type="evidence" value="ECO:0007669"/>
    <property type="project" value="UniProtKB-KW"/>
</dbReference>
<keyword evidence="9" id="KW-0046">Antibiotic resistance</keyword>
<feature type="transmembrane region" description="Helical" evidence="10">
    <location>
        <begin position="163"/>
        <end position="182"/>
    </location>
</feature>
<dbReference type="AlphaFoldDB" id="A0A6N8UCJ5"/>
<organism evidence="11 12">
    <name type="scientific">Copranaerobaculum intestinale</name>
    <dbReference type="NCBI Taxonomy" id="2692629"/>
    <lineage>
        <taxon>Bacteria</taxon>
        <taxon>Bacillati</taxon>
        <taxon>Bacillota</taxon>
        <taxon>Erysipelotrichia</taxon>
        <taxon>Erysipelotrichales</taxon>
        <taxon>Erysipelotrichaceae</taxon>
        <taxon>Copranaerobaculum</taxon>
    </lineage>
</organism>
<evidence type="ECO:0000256" key="5">
    <source>
        <dbReference type="ARBA" id="ARBA00022475"/>
    </source>
</evidence>
<dbReference type="PANTHER" id="PTHR43823">
    <property type="entry name" value="SPORULATION PROTEIN YKVU"/>
    <property type="match status" value="1"/>
</dbReference>
<evidence type="ECO:0000256" key="9">
    <source>
        <dbReference type="ARBA" id="ARBA00023251"/>
    </source>
</evidence>
<dbReference type="GO" id="GO:0015297">
    <property type="term" value="F:antiporter activity"/>
    <property type="evidence" value="ECO:0007669"/>
    <property type="project" value="InterPro"/>
</dbReference>
<evidence type="ECO:0000256" key="2">
    <source>
        <dbReference type="ARBA" id="ARBA00008417"/>
    </source>
</evidence>
<dbReference type="EMBL" id="WUUQ01000002">
    <property type="protein sequence ID" value="MXQ73357.1"/>
    <property type="molecule type" value="Genomic_DNA"/>
</dbReference>
<dbReference type="GO" id="GO:0042910">
    <property type="term" value="F:xenobiotic transmembrane transporter activity"/>
    <property type="evidence" value="ECO:0007669"/>
    <property type="project" value="InterPro"/>
</dbReference>
<feature type="transmembrane region" description="Helical" evidence="10">
    <location>
        <begin position="354"/>
        <end position="372"/>
    </location>
</feature>
<feature type="transmembrane region" description="Helical" evidence="10">
    <location>
        <begin position="188"/>
        <end position="213"/>
    </location>
</feature>
<evidence type="ECO:0000256" key="7">
    <source>
        <dbReference type="ARBA" id="ARBA00022989"/>
    </source>
</evidence>
<feature type="transmembrane region" description="Helical" evidence="10">
    <location>
        <begin position="267"/>
        <end position="288"/>
    </location>
</feature>
<feature type="transmembrane region" description="Helical" evidence="10">
    <location>
        <begin position="60"/>
        <end position="80"/>
    </location>
</feature>
<evidence type="ECO:0000256" key="8">
    <source>
        <dbReference type="ARBA" id="ARBA00023136"/>
    </source>
</evidence>
<dbReference type="Pfam" id="PF01554">
    <property type="entry name" value="MatE"/>
    <property type="match status" value="2"/>
</dbReference>
<proteinExistence type="inferred from homology"/>
<evidence type="ECO:0000256" key="10">
    <source>
        <dbReference type="SAM" id="Phobius"/>
    </source>
</evidence>
<feature type="transmembrane region" description="Helical" evidence="10">
    <location>
        <begin position="134"/>
        <end position="151"/>
    </location>
</feature>
<reference evidence="11 12" key="1">
    <citation type="submission" date="2019-12" db="EMBL/GenBank/DDBJ databases">
        <authorList>
            <person name="Yang R."/>
        </authorList>
    </citation>
    <scope>NUCLEOTIDE SEQUENCE [LARGE SCALE GENOMIC DNA]</scope>
    <source>
        <strain evidence="11 12">DONG20-135</strain>
    </source>
</reference>
<feature type="transmembrane region" description="Helical" evidence="10">
    <location>
        <begin position="384"/>
        <end position="407"/>
    </location>
</feature>
<dbReference type="GO" id="GO:0005886">
    <property type="term" value="C:plasma membrane"/>
    <property type="evidence" value="ECO:0007669"/>
    <property type="project" value="UniProtKB-SubCell"/>
</dbReference>
<dbReference type="RefSeq" id="WP_160624815.1">
    <property type="nucleotide sequence ID" value="NZ_WUUQ01000002.1"/>
</dbReference>
<comment type="similarity">
    <text evidence="2">Belongs to the multi antimicrobial extrusion (MATE) (TC 2.A.66.1) family. MepA subfamily.</text>
</comment>
<feature type="transmembrane region" description="Helical" evidence="10">
    <location>
        <begin position="17"/>
        <end position="40"/>
    </location>
</feature>
<keyword evidence="5" id="KW-1003">Cell membrane</keyword>
<feature type="transmembrane region" description="Helical" evidence="10">
    <location>
        <begin position="234"/>
        <end position="255"/>
    </location>
</feature>
<reference evidence="11 12" key="2">
    <citation type="submission" date="2020-01" db="EMBL/GenBank/DDBJ databases">
        <title>Clostridiaceae sp. nov. isolated from the gut of human by culturomics.</title>
        <authorList>
            <person name="Chang Y."/>
        </authorList>
    </citation>
    <scope>NUCLEOTIDE SEQUENCE [LARGE SCALE GENOMIC DNA]</scope>
    <source>
        <strain evidence="11 12">DONG20-135</strain>
    </source>
</reference>
<dbReference type="CDD" id="cd13143">
    <property type="entry name" value="MATE_MepA_like"/>
    <property type="match status" value="1"/>
</dbReference>
<accession>A0A6N8UCJ5</accession>
<comment type="caution">
    <text evidence="11">The sequence shown here is derived from an EMBL/GenBank/DDBJ whole genome shotgun (WGS) entry which is preliminary data.</text>
</comment>
<keyword evidence="8 10" id="KW-0472">Membrane</keyword>
<keyword evidence="6 10" id="KW-0812">Transmembrane</keyword>
<evidence type="ECO:0000256" key="3">
    <source>
        <dbReference type="ARBA" id="ARBA00022106"/>
    </source>
</evidence>
<dbReference type="InterPro" id="IPR002528">
    <property type="entry name" value="MATE_fam"/>
</dbReference>
<gene>
    <name evidence="11" type="ORF">GSF08_05365</name>
</gene>
<sequence length="444" mass="49504">MNMDYAVKWTYGKFFKFVFPSILTMICISFYSVVDSFFVAKFVSTNAMASVNIVLPYTNLVWGLAVMLAAGSSAIVGIRLGEKKTEEANRLFSFMAFFMLCVSVILAVICLIFMDDIVRLLGASELLFDDARLYIFVLIITSPILMFKLFFEYYVRLDGKPKVALVMSFLGLALNVALDYIMVESLGWGVMGASIATATSIFVSMLIGIYYFTKGSSHLKFMKFKKDFVFIWHSIVNGSSEMLTEMSSGIVTILFNYSIMRYAAEDGVAAMGVIMNIYYFFISIYMGITSGSQPVISYNYGAKNITKMKEIMRYSIISIGVSSILVFLCAQVFGHGIISWYVGNSPHVIALADHGLKIFAFCFLFIGVNLFVSNLYTAISHGKVAALISISRTILFVLAALAILPRFIGIDGIWSAIPLSELVTLFMSGYFMIQFLRIHVKEEA</sequence>
<feature type="transmembrane region" description="Helical" evidence="10">
    <location>
        <begin position="413"/>
        <end position="433"/>
    </location>
</feature>
<evidence type="ECO:0000313" key="12">
    <source>
        <dbReference type="Proteomes" id="UP000434036"/>
    </source>
</evidence>
<protein>
    <recommendedName>
        <fullName evidence="3">Multidrug export protein MepA</fullName>
    </recommendedName>
</protein>
<feature type="transmembrane region" description="Helical" evidence="10">
    <location>
        <begin position="316"/>
        <end position="342"/>
    </location>
</feature>
<dbReference type="PANTHER" id="PTHR43823:SF3">
    <property type="entry name" value="MULTIDRUG EXPORT PROTEIN MEPA"/>
    <property type="match status" value="1"/>
</dbReference>
<evidence type="ECO:0000256" key="1">
    <source>
        <dbReference type="ARBA" id="ARBA00004651"/>
    </source>
</evidence>